<dbReference type="AlphaFoldDB" id="A0A6G9ZD03"/>
<dbReference type="RefSeq" id="WP_167490832.1">
    <property type="nucleotide sequence ID" value="NZ_CP046173.1"/>
</dbReference>
<organism evidence="2 3">
    <name type="scientific">Nocardia terpenica</name>
    <dbReference type="NCBI Taxonomy" id="455432"/>
    <lineage>
        <taxon>Bacteria</taxon>
        <taxon>Bacillati</taxon>
        <taxon>Actinomycetota</taxon>
        <taxon>Actinomycetes</taxon>
        <taxon>Mycobacteriales</taxon>
        <taxon>Nocardiaceae</taxon>
        <taxon>Nocardia</taxon>
    </lineage>
</organism>
<dbReference type="EMBL" id="CP046173">
    <property type="protein sequence ID" value="QIS23499.1"/>
    <property type="molecule type" value="Genomic_DNA"/>
</dbReference>
<gene>
    <name evidence="2" type="ORF">F6W96_39585</name>
</gene>
<evidence type="ECO:0000256" key="1">
    <source>
        <dbReference type="SAM" id="Coils"/>
    </source>
</evidence>
<accession>A0A6G9ZD03</accession>
<evidence type="ECO:0000313" key="2">
    <source>
        <dbReference type="EMBL" id="QIS23499.1"/>
    </source>
</evidence>
<dbReference type="Proteomes" id="UP000500953">
    <property type="component" value="Chromosome"/>
</dbReference>
<reference evidence="2 3" key="1">
    <citation type="journal article" date="2019" name="ACS Chem. Biol.">
        <title>Identification and Mobilization of a Cryptic Antibiotic Biosynthesis Gene Locus from a Human-Pathogenic Nocardia Isolate.</title>
        <authorList>
            <person name="Herisse M."/>
            <person name="Ishida K."/>
            <person name="Porter J.L."/>
            <person name="Howden B."/>
            <person name="Hertweck C."/>
            <person name="Stinear T.P."/>
            <person name="Pidot S.J."/>
        </authorList>
    </citation>
    <scope>NUCLEOTIDE SEQUENCE [LARGE SCALE GENOMIC DNA]</scope>
    <source>
        <strain evidence="2 3">AUSMDU00012715</strain>
    </source>
</reference>
<protein>
    <submittedName>
        <fullName evidence="2">Uncharacterized protein</fullName>
    </submittedName>
</protein>
<sequence length="184" mass="19810">MGAVVEAAMVSWLEELERREAAARERAEGLRRRIEELSAELAVAEKVLSRLAITRETMIEILGAATEAAELMLESGEDERVEELEPAPASVPGSPIGVIRVPLRGEGMSVSVLPADYRDILEVLTDAGRGLRCAHVVAALGLDTADRSTVESLRPKLKRLTARGWLTEPTPGLYTVADGVEVNG</sequence>
<proteinExistence type="predicted"/>
<feature type="coiled-coil region" evidence="1">
    <location>
        <begin position="13"/>
        <end position="54"/>
    </location>
</feature>
<keyword evidence="1" id="KW-0175">Coiled coil</keyword>
<evidence type="ECO:0000313" key="3">
    <source>
        <dbReference type="Proteomes" id="UP000500953"/>
    </source>
</evidence>
<name>A0A6G9ZD03_9NOCA</name>